<gene>
    <name evidence="9" type="ORF">KACC15558_11160</name>
</gene>
<evidence type="ECO:0000256" key="3">
    <source>
        <dbReference type="ARBA" id="ARBA00022806"/>
    </source>
</evidence>
<dbReference type="InterPro" id="IPR000330">
    <property type="entry name" value="SNF2_N"/>
</dbReference>
<feature type="region of interest" description="Disordered" evidence="6">
    <location>
        <begin position="1"/>
        <end position="37"/>
    </location>
</feature>
<dbReference type="PANTHER" id="PTHR45766:SF6">
    <property type="entry name" value="SWI_SNF-RELATED MATRIX-ASSOCIATED ACTIN-DEPENDENT REGULATOR OF CHROMATIN SUBFAMILY A-LIKE PROTEIN 1"/>
    <property type="match status" value="1"/>
</dbReference>
<keyword evidence="4" id="KW-0067">ATP-binding</keyword>
<evidence type="ECO:0000256" key="5">
    <source>
        <dbReference type="SAM" id="Coils"/>
    </source>
</evidence>
<reference evidence="9 10" key="1">
    <citation type="submission" date="2024-02" db="EMBL/GenBank/DDBJ databases">
        <title>Characterization of antibiotic resistant novel bacterial strains and their environmental applications.</title>
        <authorList>
            <person name="Manzoor S."/>
            <person name="Abbas S."/>
            <person name="Arshad M."/>
            <person name="Li W.J."/>
            <person name="Ahmed I."/>
        </authorList>
    </citation>
    <scope>NUCLEOTIDE SEQUENCE [LARGE SCALE GENOMIC DNA]</scope>
    <source>
        <strain evidence="9 10">KACC 15558</strain>
    </source>
</reference>
<dbReference type="PROSITE" id="PS51194">
    <property type="entry name" value="HELICASE_CTER"/>
    <property type="match status" value="1"/>
</dbReference>
<dbReference type="InterPro" id="IPR049730">
    <property type="entry name" value="SNF2/RAD54-like_C"/>
</dbReference>
<organism evidence="9 10">
    <name type="scientific">Brevibacterium ammoniilyticum</name>
    <dbReference type="NCBI Taxonomy" id="1046555"/>
    <lineage>
        <taxon>Bacteria</taxon>
        <taxon>Bacillati</taxon>
        <taxon>Actinomycetota</taxon>
        <taxon>Actinomycetes</taxon>
        <taxon>Micrococcales</taxon>
        <taxon>Brevibacteriaceae</taxon>
        <taxon>Brevibacterium</taxon>
    </lineage>
</organism>
<dbReference type="CDD" id="cd18011">
    <property type="entry name" value="DEXDc_RapA"/>
    <property type="match status" value="1"/>
</dbReference>
<comment type="caution">
    <text evidence="9">The sequence shown here is derived from an EMBL/GenBank/DDBJ whole genome shotgun (WGS) entry which is preliminary data.</text>
</comment>
<dbReference type="InterPro" id="IPR014001">
    <property type="entry name" value="Helicase_ATP-bd"/>
</dbReference>
<keyword evidence="1" id="KW-0547">Nucleotide-binding</keyword>
<dbReference type="Gene3D" id="3.40.50.10810">
    <property type="entry name" value="Tandem AAA-ATPase domain"/>
    <property type="match status" value="1"/>
</dbReference>
<evidence type="ECO:0000313" key="10">
    <source>
        <dbReference type="Proteomes" id="UP001498935"/>
    </source>
</evidence>
<feature type="coiled-coil region" evidence="5">
    <location>
        <begin position="952"/>
        <end position="1023"/>
    </location>
</feature>
<dbReference type="Proteomes" id="UP001498935">
    <property type="component" value="Unassembled WGS sequence"/>
</dbReference>
<dbReference type="SMART" id="SM00490">
    <property type="entry name" value="HELICc"/>
    <property type="match status" value="1"/>
</dbReference>
<keyword evidence="10" id="KW-1185">Reference proteome</keyword>
<dbReference type="InterPro" id="IPR057342">
    <property type="entry name" value="DEXDc_RapA"/>
</dbReference>
<feature type="domain" description="Helicase C-terminal" evidence="8">
    <location>
        <begin position="502"/>
        <end position="688"/>
    </location>
</feature>
<feature type="domain" description="Helicase ATP-binding" evidence="7">
    <location>
        <begin position="140"/>
        <end position="303"/>
    </location>
</feature>
<name>A0ABP9TZJ4_9MICO</name>
<evidence type="ECO:0000256" key="6">
    <source>
        <dbReference type="SAM" id="MobiDB-lite"/>
    </source>
</evidence>
<protein>
    <submittedName>
        <fullName evidence="9">SNF2-related protein</fullName>
    </submittedName>
</protein>
<keyword evidence="5" id="KW-0175">Coiled coil</keyword>
<dbReference type="InterPro" id="IPR038718">
    <property type="entry name" value="SNF2-like_sf"/>
</dbReference>
<dbReference type="InterPro" id="IPR027417">
    <property type="entry name" value="P-loop_NTPase"/>
</dbReference>
<keyword evidence="2" id="KW-0378">Hydrolase</keyword>
<evidence type="ECO:0000259" key="7">
    <source>
        <dbReference type="PROSITE" id="PS51192"/>
    </source>
</evidence>
<accession>A0ABP9TZJ4</accession>
<evidence type="ECO:0000256" key="2">
    <source>
        <dbReference type="ARBA" id="ARBA00022801"/>
    </source>
</evidence>
<evidence type="ECO:0000313" key="9">
    <source>
        <dbReference type="EMBL" id="GAA5340076.1"/>
    </source>
</evidence>
<dbReference type="SMART" id="SM00487">
    <property type="entry name" value="DEXDc"/>
    <property type="match status" value="1"/>
</dbReference>
<dbReference type="Pfam" id="PF00271">
    <property type="entry name" value="Helicase_C"/>
    <property type="match status" value="1"/>
</dbReference>
<dbReference type="Pfam" id="PF00176">
    <property type="entry name" value="SNF2-rel_dom"/>
    <property type="match status" value="1"/>
</dbReference>
<dbReference type="SUPFAM" id="SSF52540">
    <property type="entry name" value="P-loop containing nucleoside triphosphate hydrolases"/>
    <property type="match status" value="2"/>
</dbReference>
<feature type="region of interest" description="Disordered" evidence="6">
    <location>
        <begin position="49"/>
        <end position="92"/>
    </location>
</feature>
<sequence>MGADRSVPVEPSGSRLRQPNPPEATRHAGGVGGPRYRWTRNYEHNLRRALGAEEHDPDEAQSGRIDPLRRPPGRRSFHVSALPHREGQPMTAPLTDYQSKYFAHELQRSYANDHVGKLAGLLFDAQVEPKPHQIDAALFALQTPFLPGVILADEVGLGKTIEAGIVISQYWAERKRRVLIIAPSSLRQQWKQELYEKFLIPSTILDAKSKDALLAKTDTRAAEVLICSYEFALRHETSLLKSWDLVVADEAHRLRSYWNGKAKMAEAVSHVARSAHKTVLLTATPLQNKLEELYGLVSIFDPDYFYSLDAFRERYIKSRDLTGDDDLVERVAAISKRTLRKDANKYIRFTKRMPLTVEFTPSPDEVRLYDLVNDYLQRDELFAFAGSQRHLSALIIRKRLGSSTYAVASTLENIANRLADEVAAGKLRDNRGGLFLADFEAGDELEEEIVEEAEETTDQTSSAQLDAETLKRMRAEVDELREYAALARSIAVNQKAVKLHEALDMGFERLRELGAAEKAIIFTDSTKTQEYIARTLADAGRGEGVVLFNGSNTSPEQTAIYQAWLTANKDGDLITGIPAVDRRKALVDYFREQGTIMIATEAAAEGINLQFCSMLVNYDLPWNPQRVEQRIGRVHRFGQKHNVVVVNFSNKGNVAEQRILELLTNKFQLFSSVFGASDEVLGAVEDGLDFEKRISDILTRCKTAGEIDAAFKQLEDQFAGEISKEMANAKAKVFDHLDPHVQDRLKAYDEQSGDVLNKFERLLLAITQHELRDVATFEGDGRTFVLNQAPTKDAPTGRYFFKSKPLPNAHQYRYASPLAQHVADTARAHETPQRELTFSLGQSKRASNAVKALEGKSGELTVNLLTFTMRARDEDISESYMLAGGMTDDGQYLDEEYVADILDLACQGVGEQPVAVDVAKVEPQLKARLGELEKEVQGRNSRYYDQQEELLYRNQQDRKAEHEGKIREYRTKEKEARKAAKQADDPMEQLKLKREARKWERRADEADDDFRDARRKLQAEIDEKLDMIEQSLQGTQDTEHLFAIRWRIVA</sequence>
<dbReference type="InterPro" id="IPR001650">
    <property type="entry name" value="Helicase_C-like"/>
</dbReference>
<dbReference type="EMBL" id="BAABNP010000003">
    <property type="protein sequence ID" value="GAA5340076.1"/>
    <property type="molecule type" value="Genomic_DNA"/>
</dbReference>
<dbReference type="CDD" id="cd18793">
    <property type="entry name" value="SF2_C_SNF"/>
    <property type="match status" value="1"/>
</dbReference>
<keyword evidence="3" id="KW-0347">Helicase</keyword>
<evidence type="ECO:0000259" key="8">
    <source>
        <dbReference type="PROSITE" id="PS51194"/>
    </source>
</evidence>
<dbReference type="Gene3D" id="3.40.50.300">
    <property type="entry name" value="P-loop containing nucleotide triphosphate hydrolases"/>
    <property type="match status" value="1"/>
</dbReference>
<proteinExistence type="predicted"/>
<dbReference type="PANTHER" id="PTHR45766">
    <property type="entry name" value="DNA ANNEALING HELICASE AND ENDONUCLEASE ZRANB3 FAMILY MEMBER"/>
    <property type="match status" value="1"/>
</dbReference>
<evidence type="ECO:0000256" key="4">
    <source>
        <dbReference type="ARBA" id="ARBA00022840"/>
    </source>
</evidence>
<dbReference type="PROSITE" id="PS51192">
    <property type="entry name" value="HELICASE_ATP_BIND_1"/>
    <property type="match status" value="1"/>
</dbReference>
<evidence type="ECO:0000256" key="1">
    <source>
        <dbReference type="ARBA" id="ARBA00022741"/>
    </source>
</evidence>